<evidence type="ECO:0000313" key="1">
    <source>
        <dbReference type="EMBL" id="KAJ7696307.1"/>
    </source>
</evidence>
<keyword evidence="2" id="KW-1185">Reference proteome</keyword>
<gene>
    <name evidence="1" type="ORF">B0H17DRAFT_1131086</name>
</gene>
<evidence type="ECO:0000313" key="2">
    <source>
        <dbReference type="Proteomes" id="UP001221757"/>
    </source>
</evidence>
<name>A0AAD7DPV5_MYCRO</name>
<comment type="caution">
    <text evidence="1">The sequence shown here is derived from an EMBL/GenBank/DDBJ whole genome shotgun (WGS) entry which is preliminary data.</text>
</comment>
<dbReference type="EMBL" id="JARKIE010000035">
    <property type="protein sequence ID" value="KAJ7696307.1"/>
    <property type="molecule type" value="Genomic_DNA"/>
</dbReference>
<organism evidence="1 2">
    <name type="scientific">Mycena rosella</name>
    <name type="common">Pink bonnet</name>
    <name type="synonym">Agaricus rosellus</name>
    <dbReference type="NCBI Taxonomy" id="1033263"/>
    <lineage>
        <taxon>Eukaryota</taxon>
        <taxon>Fungi</taxon>
        <taxon>Dikarya</taxon>
        <taxon>Basidiomycota</taxon>
        <taxon>Agaricomycotina</taxon>
        <taxon>Agaricomycetes</taxon>
        <taxon>Agaricomycetidae</taxon>
        <taxon>Agaricales</taxon>
        <taxon>Marasmiineae</taxon>
        <taxon>Mycenaceae</taxon>
        <taxon>Mycena</taxon>
    </lineage>
</organism>
<dbReference type="AlphaFoldDB" id="A0AAD7DPV5"/>
<protein>
    <submittedName>
        <fullName evidence="1">Uncharacterized protein</fullName>
    </submittedName>
</protein>
<sequence>MFALRFVGRAIYIRAVPYSDHEDCRIKQDHTRAGAEAMFRIGDGCLGNPDVLVLRAARARTVCATGRWGTTRYAPKPGGAQKGGRTKDVTRWGVLLYEMPQTFGCDLCAFFLKLRLTLTARITPGGLGYRDSGDGSALTCLMTPKFSASL</sequence>
<accession>A0AAD7DPV5</accession>
<reference evidence="1" key="1">
    <citation type="submission" date="2023-03" db="EMBL/GenBank/DDBJ databases">
        <title>Massive genome expansion in bonnet fungi (Mycena s.s.) driven by repeated elements and novel gene families across ecological guilds.</title>
        <authorList>
            <consortium name="Lawrence Berkeley National Laboratory"/>
            <person name="Harder C.B."/>
            <person name="Miyauchi S."/>
            <person name="Viragh M."/>
            <person name="Kuo A."/>
            <person name="Thoen E."/>
            <person name="Andreopoulos B."/>
            <person name="Lu D."/>
            <person name="Skrede I."/>
            <person name="Drula E."/>
            <person name="Henrissat B."/>
            <person name="Morin E."/>
            <person name="Kohler A."/>
            <person name="Barry K."/>
            <person name="LaButti K."/>
            <person name="Morin E."/>
            <person name="Salamov A."/>
            <person name="Lipzen A."/>
            <person name="Mereny Z."/>
            <person name="Hegedus B."/>
            <person name="Baldrian P."/>
            <person name="Stursova M."/>
            <person name="Weitz H."/>
            <person name="Taylor A."/>
            <person name="Grigoriev I.V."/>
            <person name="Nagy L.G."/>
            <person name="Martin F."/>
            <person name="Kauserud H."/>
        </authorList>
    </citation>
    <scope>NUCLEOTIDE SEQUENCE</scope>
    <source>
        <strain evidence="1">CBHHK067</strain>
    </source>
</reference>
<proteinExistence type="predicted"/>
<dbReference type="Proteomes" id="UP001221757">
    <property type="component" value="Unassembled WGS sequence"/>
</dbReference>